<comment type="pathway">
    <text evidence="9">Cofactor biosynthesis; (R)-pantothenate biosynthesis; beta-alanine from L-aspartate: step 1/1.</text>
</comment>
<comment type="caution">
    <text evidence="14">The sequence shown here is derived from an EMBL/GenBank/DDBJ whole genome shotgun (WGS) entry which is preliminary data.</text>
</comment>
<evidence type="ECO:0000256" key="7">
    <source>
        <dbReference type="ARBA" id="ARBA00023270"/>
    </source>
</evidence>
<evidence type="ECO:0000256" key="3">
    <source>
        <dbReference type="ARBA" id="ARBA00022793"/>
    </source>
</evidence>
<keyword evidence="2 9" id="KW-0566">Pantothenate biosynthesis</keyword>
<keyword evidence="1 9" id="KW-0963">Cytoplasm</keyword>
<evidence type="ECO:0000256" key="1">
    <source>
        <dbReference type="ARBA" id="ARBA00022490"/>
    </source>
</evidence>
<dbReference type="HAMAP" id="MF_00446">
    <property type="entry name" value="PanD"/>
    <property type="match status" value="1"/>
</dbReference>
<evidence type="ECO:0000313" key="15">
    <source>
        <dbReference type="Proteomes" id="UP000264062"/>
    </source>
</evidence>
<evidence type="ECO:0000256" key="9">
    <source>
        <dbReference type="HAMAP-Rule" id="MF_00446"/>
    </source>
</evidence>
<comment type="cofactor">
    <cofactor evidence="9 10">
        <name>pyruvate</name>
        <dbReference type="ChEBI" id="CHEBI:15361"/>
    </cofactor>
    <text evidence="9 10">Binds 1 pyruvoyl group covalently per subunit.</text>
</comment>
<dbReference type="GO" id="GO:0006523">
    <property type="term" value="P:alanine biosynthetic process"/>
    <property type="evidence" value="ECO:0007669"/>
    <property type="project" value="InterPro"/>
</dbReference>
<evidence type="ECO:0000256" key="10">
    <source>
        <dbReference type="PIRSR" id="PIRSR006246-1"/>
    </source>
</evidence>
<dbReference type="NCBIfam" id="TIGR00223">
    <property type="entry name" value="panD"/>
    <property type="match status" value="1"/>
</dbReference>
<comment type="PTM">
    <text evidence="9 12">Is synthesized initially as an inactive proenzyme, which is activated by self-cleavage at a specific serine bond to produce a beta-subunit with a hydroxyl group at its C-terminus and an alpha-subunit with a pyruvoyl group at its N-terminus.</text>
</comment>
<evidence type="ECO:0000256" key="8">
    <source>
        <dbReference type="ARBA" id="ARBA00023317"/>
    </source>
</evidence>
<evidence type="ECO:0000256" key="6">
    <source>
        <dbReference type="ARBA" id="ARBA00023239"/>
    </source>
</evidence>
<keyword evidence="5 9" id="KW-0865">Zymogen</keyword>
<comment type="subunit">
    <text evidence="9">Heterooctamer of four alpha and four beta subunits.</text>
</comment>
<dbReference type="InterPro" id="IPR003190">
    <property type="entry name" value="Asp_decarbox"/>
</dbReference>
<dbReference type="Gene3D" id="2.40.40.20">
    <property type="match status" value="1"/>
</dbReference>
<protein>
    <recommendedName>
        <fullName evidence="9">Aspartate 1-decarboxylase</fullName>
        <ecNumber evidence="9">4.1.1.11</ecNumber>
    </recommendedName>
    <alternativeName>
        <fullName evidence="9">Aspartate alpha-decarboxylase</fullName>
    </alternativeName>
    <component>
        <recommendedName>
            <fullName evidence="9">Aspartate 1-decarboxylase beta chain</fullName>
        </recommendedName>
    </component>
    <component>
        <recommendedName>
            <fullName evidence="9">Aspartate 1-decarboxylase alpha chain</fullName>
        </recommendedName>
    </component>
</protein>
<feature type="active site" description="Proton donor" evidence="9 10">
    <location>
        <position position="58"/>
    </location>
</feature>
<evidence type="ECO:0000256" key="11">
    <source>
        <dbReference type="PIRSR" id="PIRSR006246-2"/>
    </source>
</evidence>
<comment type="similarity">
    <text evidence="9">Belongs to the PanD family.</text>
</comment>
<feature type="chain" id="PRO_5017108146" description="Aspartate 1-decarboxylase alpha chain" evidence="9 13">
    <location>
        <begin position="25"/>
        <end position="122"/>
    </location>
</feature>
<evidence type="ECO:0000256" key="5">
    <source>
        <dbReference type="ARBA" id="ARBA00023145"/>
    </source>
</evidence>
<evidence type="ECO:0000256" key="13">
    <source>
        <dbReference type="PIRSR" id="PIRSR006246-5"/>
    </source>
</evidence>
<evidence type="ECO:0000313" key="14">
    <source>
        <dbReference type="EMBL" id="HAV91803.1"/>
    </source>
</evidence>
<keyword evidence="8 9" id="KW-0670">Pyruvate</keyword>
<dbReference type="GO" id="GO:0004068">
    <property type="term" value="F:aspartate 1-decarboxylase activity"/>
    <property type="evidence" value="ECO:0007669"/>
    <property type="project" value="UniProtKB-UniRule"/>
</dbReference>
<comment type="function">
    <text evidence="9">Catalyzes the pyruvoyl-dependent decarboxylation of aspartate to produce beta-alanine.</text>
</comment>
<dbReference type="InterPro" id="IPR009010">
    <property type="entry name" value="Asp_de-COase-like_dom_sf"/>
</dbReference>
<dbReference type="PANTHER" id="PTHR21012">
    <property type="entry name" value="ASPARTATE 1-DECARBOXYLASE"/>
    <property type="match status" value="1"/>
</dbReference>
<feature type="chain" id="PRO_5017108145" description="Aspartate 1-decarboxylase beta chain" evidence="9 13">
    <location>
        <begin position="1"/>
        <end position="24"/>
    </location>
</feature>
<dbReference type="PIRSF" id="PIRSF006246">
    <property type="entry name" value="Asp_decarbox"/>
    <property type="match status" value="1"/>
</dbReference>
<comment type="catalytic activity">
    <reaction evidence="9">
        <text>L-aspartate + H(+) = beta-alanine + CO2</text>
        <dbReference type="Rhea" id="RHEA:19497"/>
        <dbReference type="ChEBI" id="CHEBI:15378"/>
        <dbReference type="ChEBI" id="CHEBI:16526"/>
        <dbReference type="ChEBI" id="CHEBI:29991"/>
        <dbReference type="ChEBI" id="CHEBI:57966"/>
        <dbReference type="EC" id="4.1.1.11"/>
    </reaction>
</comment>
<reference evidence="14 15" key="1">
    <citation type="journal article" date="2018" name="Nat. Biotechnol.">
        <title>A standardized bacterial taxonomy based on genome phylogeny substantially revises the tree of life.</title>
        <authorList>
            <person name="Parks D.H."/>
            <person name="Chuvochina M."/>
            <person name="Waite D.W."/>
            <person name="Rinke C."/>
            <person name="Skarshewski A."/>
            <person name="Chaumeil P.A."/>
            <person name="Hugenholtz P."/>
        </authorList>
    </citation>
    <scope>NUCLEOTIDE SEQUENCE [LARGE SCALE GENOMIC DNA]</scope>
    <source>
        <strain evidence="14">UBA9956</strain>
    </source>
</reference>
<dbReference type="EC" id="4.1.1.11" evidence="9"/>
<feature type="binding site" evidence="9 11">
    <location>
        <begin position="73"/>
        <end position="75"/>
    </location>
    <ligand>
        <name>substrate</name>
    </ligand>
</feature>
<keyword evidence="3 9" id="KW-0210">Decarboxylase</keyword>
<keyword evidence="7 9" id="KW-0704">Schiff base</keyword>
<name>A0A350H8D7_UNCW3</name>
<sequence length="122" mass="13771">MNRIMLKSKIHNAIVTVADINYEGSISIDRDIMDASNILHYEKVLVIDKENGERFETYVIEAKRGSKEIGVNGGAARLVQRGDRLIVMSFSSYSEEELKSFSSKIVILNKNNEITDTFTRGI</sequence>
<gene>
    <name evidence="9" type="primary">panD</name>
    <name evidence="14" type="ORF">DCW38_01300</name>
</gene>
<organism evidence="14 15">
    <name type="scientific">candidate division WOR-3 bacterium</name>
    <dbReference type="NCBI Taxonomy" id="2052148"/>
    <lineage>
        <taxon>Bacteria</taxon>
        <taxon>Bacteria division WOR-3</taxon>
    </lineage>
</organism>
<evidence type="ECO:0000256" key="2">
    <source>
        <dbReference type="ARBA" id="ARBA00022655"/>
    </source>
</evidence>
<feature type="binding site" evidence="9 11">
    <location>
        <position position="57"/>
    </location>
    <ligand>
        <name>substrate</name>
    </ligand>
</feature>
<dbReference type="CDD" id="cd06919">
    <property type="entry name" value="Asp_decarbox"/>
    <property type="match status" value="1"/>
</dbReference>
<feature type="modified residue" description="Pyruvic acid (Ser)" evidence="9 12">
    <location>
        <position position="25"/>
    </location>
</feature>
<proteinExistence type="inferred from homology"/>
<feature type="active site" description="Schiff-base intermediate with substrate; via pyruvic acid" evidence="9 10">
    <location>
        <position position="25"/>
    </location>
</feature>
<dbReference type="PANTHER" id="PTHR21012:SF0">
    <property type="entry name" value="ASPARTATE 1-DECARBOXYLASE"/>
    <property type="match status" value="1"/>
</dbReference>
<dbReference type="GO" id="GO:0005829">
    <property type="term" value="C:cytosol"/>
    <property type="evidence" value="ECO:0007669"/>
    <property type="project" value="TreeGrafter"/>
</dbReference>
<dbReference type="Pfam" id="PF02261">
    <property type="entry name" value="Asp_decarbox"/>
    <property type="match status" value="1"/>
</dbReference>
<accession>A0A350H8D7</accession>
<comment type="subcellular location">
    <subcellularLocation>
        <location evidence="9">Cytoplasm</location>
    </subcellularLocation>
</comment>
<dbReference type="UniPathway" id="UPA00028">
    <property type="reaction ID" value="UER00002"/>
</dbReference>
<dbReference type="AlphaFoldDB" id="A0A350H8D7"/>
<dbReference type="GO" id="GO:0015940">
    <property type="term" value="P:pantothenate biosynthetic process"/>
    <property type="evidence" value="ECO:0007669"/>
    <property type="project" value="UniProtKB-UniRule"/>
</dbReference>
<keyword evidence="4 9" id="KW-0068">Autocatalytic cleavage</keyword>
<dbReference type="EMBL" id="DMZY01000041">
    <property type="protein sequence ID" value="HAV91803.1"/>
    <property type="molecule type" value="Genomic_DNA"/>
</dbReference>
<keyword evidence="6 9" id="KW-0456">Lyase</keyword>
<evidence type="ECO:0000256" key="12">
    <source>
        <dbReference type="PIRSR" id="PIRSR006246-3"/>
    </source>
</evidence>
<dbReference type="Proteomes" id="UP000264062">
    <property type="component" value="Unassembled WGS sequence"/>
</dbReference>
<evidence type="ECO:0000256" key="4">
    <source>
        <dbReference type="ARBA" id="ARBA00022813"/>
    </source>
</evidence>
<dbReference type="SUPFAM" id="SSF50692">
    <property type="entry name" value="ADC-like"/>
    <property type="match status" value="1"/>
</dbReference>